<proteinExistence type="predicted"/>
<sequence>MWVPKISAVQAPEYCNIEELKSKYHGISQSIECLEAVLDDIKTSTWNTELYEETYSRLEDLCRREGVAASVPFDEAWVNEVRKRSKDESVRLEAQLSTALTSREKGKMR</sequence>
<accession>A0ACC1H793</accession>
<comment type="caution">
    <text evidence="1">The sequence shown here is derived from an EMBL/GenBank/DDBJ whole genome shotgun (WGS) entry which is preliminary data.</text>
</comment>
<name>A0ACC1H793_9FUNG</name>
<dbReference type="EMBL" id="JAMZIH010009193">
    <property type="protein sequence ID" value="KAJ1670560.1"/>
    <property type="molecule type" value="Genomic_DNA"/>
</dbReference>
<gene>
    <name evidence="1" type="ORF">EV182_008129</name>
</gene>
<dbReference type="Proteomes" id="UP001145114">
    <property type="component" value="Unassembled WGS sequence"/>
</dbReference>
<organism evidence="1 2">
    <name type="scientific">Spiromyces aspiralis</name>
    <dbReference type="NCBI Taxonomy" id="68401"/>
    <lineage>
        <taxon>Eukaryota</taxon>
        <taxon>Fungi</taxon>
        <taxon>Fungi incertae sedis</taxon>
        <taxon>Zoopagomycota</taxon>
        <taxon>Kickxellomycotina</taxon>
        <taxon>Kickxellomycetes</taxon>
        <taxon>Kickxellales</taxon>
        <taxon>Kickxellaceae</taxon>
        <taxon>Spiromyces</taxon>
    </lineage>
</organism>
<evidence type="ECO:0000313" key="2">
    <source>
        <dbReference type="Proteomes" id="UP001145114"/>
    </source>
</evidence>
<protein>
    <submittedName>
        <fullName evidence="1">Uncharacterized protein</fullName>
    </submittedName>
</protein>
<keyword evidence="2" id="KW-1185">Reference proteome</keyword>
<feature type="non-terminal residue" evidence="1">
    <location>
        <position position="109"/>
    </location>
</feature>
<evidence type="ECO:0000313" key="1">
    <source>
        <dbReference type="EMBL" id="KAJ1670560.1"/>
    </source>
</evidence>
<reference evidence="1" key="1">
    <citation type="submission" date="2022-06" db="EMBL/GenBank/DDBJ databases">
        <title>Phylogenomic reconstructions and comparative analyses of Kickxellomycotina fungi.</title>
        <authorList>
            <person name="Reynolds N.K."/>
            <person name="Stajich J.E."/>
            <person name="Barry K."/>
            <person name="Grigoriev I.V."/>
            <person name="Crous P."/>
            <person name="Smith M.E."/>
        </authorList>
    </citation>
    <scope>NUCLEOTIDE SEQUENCE</scope>
    <source>
        <strain evidence="1">RSA 2271</strain>
    </source>
</reference>